<name>A0AAX4JTI7_9TREE</name>
<feature type="compositionally biased region" description="Basic and acidic residues" evidence="1">
    <location>
        <begin position="1213"/>
        <end position="1226"/>
    </location>
</feature>
<feature type="compositionally biased region" description="Polar residues" evidence="1">
    <location>
        <begin position="1249"/>
        <end position="1258"/>
    </location>
</feature>
<proteinExistence type="predicted"/>
<feature type="compositionally biased region" description="Polar residues" evidence="1">
    <location>
        <begin position="1388"/>
        <end position="1401"/>
    </location>
</feature>
<feature type="compositionally biased region" description="Polar residues" evidence="1">
    <location>
        <begin position="136"/>
        <end position="152"/>
    </location>
</feature>
<feature type="compositionally biased region" description="Low complexity" evidence="1">
    <location>
        <begin position="1"/>
        <end position="23"/>
    </location>
</feature>
<feature type="compositionally biased region" description="Polar residues" evidence="1">
    <location>
        <begin position="289"/>
        <end position="305"/>
    </location>
</feature>
<feature type="compositionally biased region" description="Polar residues" evidence="1">
    <location>
        <begin position="398"/>
        <end position="409"/>
    </location>
</feature>
<feature type="compositionally biased region" description="Basic and acidic residues" evidence="1">
    <location>
        <begin position="1319"/>
        <end position="1328"/>
    </location>
</feature>
<dbReference type="RefSeq" id="XP_066075489.1">
    <property type="nucleotide sequence ID" value="XM_066219392.1"/>
</dbReference>
<feature type="compositionally biased region" description="Polar residues" evidence="1">
    <location>
        <begin position="166"/>
        <end position="190"/>
    </location>
</feature>
<dbReference type="GeneID" id="91094309"/>
<evidence type="ECO:0000313" key="3">
    <source>
        <dbReference type="Proteomes" id="UP001355207"/>
    </source>
</evidence>
<feature type="compositionally biased region" description="Polar residues" evidence="1">
    <location>
        <begin position="1344"/>
        <end position="1380"/>
    </location>
</feature>
<reference evidence="2 3" key="1">
    <citation type="submission" date="2024-01" db="EMBL/GenBank/DDBJ databases">
        <title>Comparative genomics of Cryptococcus and Kwoniella reveals pathogenesis evolution and contrasting modes of karyotype evolution via chromosome fusion or intercentromeric recombination.</title>
        <authorList>
            <person name="Coelho M.A."/>
            <person name="David-Palma M."/>
            <person name="Shea T."/>
            <person name="Bowers K."/>
            <person name="McGinley-Smith S."/>
            <person name="Mohammad A.W."/>
            <person name="Gnirke A."/>
            <person name="Yurkov A.M."/>
            <person name="Nowrousian M."/>
            <person name="Sun S."/>
            <person name="Cuomo C.A."/>
            <person name="Heitman J."/>
        </authorList>
    </citation>
    <scope>NUCLEOTIDE SEQUENCE [LARGE SCALE GENOMIC DNA]</scope>
    <source>
        <strain evidence="2 3">CBS 6074</strain>
    </source>
</reference>
<feature type="compositionally biased region" description="Polar residues" evidence="1">
    <location>
        <begin position="434"/>
        <end position="448"/>
    </location>
</feature>
<keyword evidence="3" id="KW-1185">Reference proteome</keyword>
<feature type="region of interest" description="Disordered" evidence="1">
    <location>
        <begin position="1"/>
        <end position="41"/>
    </location>
</feature>
<feature type="compositionally biased region" description="Low complexity" evidence="1">
    <location>
        <begin position="327"/>
        <end position="349"/>
    </location>
</feature>
<feature type="region of interest" description="Disordered" evidence="1">
    <location>
        <begin position="1165"/>
        <end position="1258"/>
    </location>
</feature>
<feature type="region of interest" description="Disordered" evidence="1">
    <location>
        <begin position="211"/>
        <end position="735"/>
    </location>
</feature>
<feature type="compositionally biased region" description="Low complexity" evidence="1">
    <location>
        <begin position="153"/>
        <end position="165"/>
    </location>
</feature>
<feature type="compositionally biased region" description="Low complexity" evidence="1">
    <location>
        <begin position="565"/>
        <end position="592"/>
    </location>
</feature>
<feature type="compositionally biased region" description="Basic and acidic residues" evidence="1">
    <location>
        <begin position="617"/>
        <end position="646"/>
    </location>
</feature>
<feature type="compositionally biased region" description="Pro residues" evidence="1">
    <location>
        <begin position="1165"/>
        <end position="1176"/>
    </location>
</feature>
<feature type="compositionally biased region" description="Polar residues" evidence="1">
    <location>
        <begin position="456"/>
        <end position="479"/>
    </location>
</feature>
<feature type="compositionally biased region" description="Low complexity" evidence="1">
    <location>
        <begin position="377"/>
        <end position="392"/>
    </location>
</feature>
<feature type="compositionally biased region" description="Polar residues" evidence="1">
    <location>
        <begin position="697"/>
        <end position="735"/>
    </location>
</feature>
<evidence type="ECO:0000313" key="2">
    <source>
        <dbReference type="EMBL" id="WWC88726.1"/>
    </source>
</evidence>
<feature type="compositionally biased region" description="Polar residues" evidence="1">
    <location>
        <begin position="314"/>
        <end position="326"/>
    </location>
</feature>
<feature type="compositionally biased region" description="Polar residues" evidence="1">
    <location>
        <begin position="508"/>
        <end position="525"/>
    </location>
</feature>
<feature type="compositionally biased region" description="Polar residues" evidence="1">
    <location>
        <begin position="665"/>
        <end position="679"/>
    </location>
</feature>
<feature type="compositionally biased region" description="Basic and acidic residues" evidence="1">
    <location>
        <begin position="214"/>
        <end position="242"/>
    </location>
</feature>
<feature type="compositionally biased region" description="Acidic residues" evidence="1">
    <location>
        <begin position="605"/>
        <end position="616"/>
    </location>
</feature>
<protein>
    <recommendedName>
        <fullName evidence="4">Polycomb protein VEFS-Box domain-containing protein</fullName>
    </recommendedName>
</protein>
<feature type="compositionally biased region" description="Polar residues" evidence="1">
    <location>
        <begin position="100"/>
        <end position="120"/>
    </location>
</feature>
<feature type="compositionally biased region" description="Low complexity" evidence="1">
    <location>
        <begin position="647"/>
        <end position="664"/>
    </location>
</feature>
<feature type="compositionally biased region" description="Acidic residues" evidence="1">
    <location>
        <begin position="1332"/>
        <end position="1343"/>
    </location>
</feature>
<accession>A0AAX4JTI7</accession>
<dbReference type="Proteomes" id="UP001355207">
    <property type="component" value="Chromosome 4"/>
</dbReference>
<sequence>MNPSPVSLSSSSNNIASNAFTNNKSKDGKDTAAGALPIAGSTTFDVARGRVAATAQRIIDSIQPTNKPSTGGLIKKANLATSSSAPTILETGNLRRPPSKVTSASSNGPVTKVSPASTSIGPKFIQPKRRGRPPDATTTASANGSMNKVNAISTLSTSSTKLPTPANTSNFQKSGTSTRPTIDSSKSTSNSAIKLADSLLGKARKVASNGHLISRAEKEGSTGVGNKDKAALGDKPTNDKSSSKTSGNKSAPLFTSAPRLALMKTARRATPQSTAARKMAMNGTVVPRINSTISNSSTGKGNTSIGHRPANDAQRIQPNSISNGSKSTSTALPSAISSSGSWGTSNRTGPTVSRVSFPVQPHQSAFEKHATLQHDPSSSSSNVWSRNTSTSNPKPDSEPNSSTIDTPAQRSIFAQDALTSKLPSKRPFGEDPNTGRQITTSNKKSLSIITKEPMNMFTSRASLKQWSTEPQQVPSSGISKRQADELDSNPSLIEEEDTSQHEEVSTGKLPTSASDRSNKQSPSIRTSKRKMDDNFTSPNSQKIDRRQSRIKRPRLSSRNDKAPNSAAEAEVSRSPSPEPSNSINNSISNPRRMMTEIIDLTMLSDSEDEDEVDPLDQEERKKRHQEELARLEEAEKEEVEVKKEIESPNSKSRSKSQSDSASVSIPNSENRLDPSQSAIIENPVRRPIRHLGEVYTNRASPSSSDEVDTPNSAPRTSAHASNTAKISEILPSQPNKLPLRLAESVSSNGKTNSPAQQIDTAALTTDNRSAHNTNIPAEKQDTTQHKFRDTSDVWNTACNPNDTFWTHPRGLVISSDGNRETEYVGSRAWILTMKRLRAQRSKSMTFRFTPVFRPNRKSLFLLRNIRSAVNVLARQRFPSLERRIPVKHPRPFNVDRVRAHRSKMESNIHTCREDRFLVLKFGRIEPLSELSNKATISPDKAVIKVYGMDDGVADLLSHCQVRNFALRSGGIVYPILYSNSTCSNNPGKEIGNFKIIIELYHKKELWSGSPFEIDLKTLISEEGDFLQNPIPLELQSTAGNRIMLHPAPSWAFDPALELPQLPRKIVEDVLDINTLVSYQRSELAPPHKIEFLSDKEVGTFKTEEEIATYLAILHHGKFRVSIEKEQHDGKIVTTIISEDRFTYNWVYKAKYNTVLEQDVLLIELGPPPQRPSPSLSPSPVDEDIEPDNVEQVTSSSGNVRATMSDNGSIADEGADHSIDDDHRDQNGGRGISDPLFSGPPEMDYDNDNDPATPTTPFSSIASLLRTPQQNIRSAPTSATSSQFPGLMHQTLNTDRGSASIAAVPETFADLVGRIYKSQSVDREGDGPHAQENPDEFMDVDDLDQTNSNTGSLQRPATVMPTITSPSQLKSINSSQIQKSPGKNDDLTTTHSSSDAPTSKPTKTGLAGPSMAYRINNQYTKWSSRIDPGTLADLFPALDQVWDGGKIRHMVRDQEESVIWTRYHLSQEHRFMSCIWNRWRHQKGPIPVDNRSEYYTSFIRAYADVMIRAGLTREVGDHLWVLCRENYISFKEVKEALSLWNSLSGFQRKLIAQREQKDREDARQQKIQ</sequence>
<organism evidence="2 3">
    <name type="scientific">Kwoniella dendrophila CBS 6074</name>
    <dbReference type="NCBI Taxonomy" id="1295534"/>
    <lineage>
        <taxon>Eukaryota</taxon>
        <taxon>Fungi</taxon>
        <taxon>Dikarya</taxon>
        <taxon>Basidiomycota</taxon>
        <taxon>Agaricomycotina</taxon>
        <taxon>Tremellomycetes</taxon>
        <taxon>Tremellales</taxon>
        <taxon>Cryptococcaceae</taxon>
        <taxon>Kwoniella</taxon>
    </lineage>
</organism>
<dbReference type="EMBL" id="CP144101">
    <property type="protein sequence ID" value="WWC88726.1"/>
    <property type="molecule type" value="Genomic_DNA"/>
</dbReference>
<feature type="region of interest" description="Disordered" evidence="1">
    <location>
        <begin position="1318"/>
        <end position="1408"/>
    </location>
</feature>
<feature type="compositionally biased region" description="Polar residues" evidence="1">
    <location>
        <begin position="1190"/>
        <end position="1207"/>
    </location>
</feature>
<evidence type="ECO:0008006" key="4">
    <source>
        <dbReference type="Google" id="ProtNLM"/>
    </source>
</evidence>
<feature type="region of interest" description="Disordered" evidence="1">
    <location>
        <begin position="86"/>
        <end position="190"/>
    </location>
</feature>
<gene>
    <name evidence="2" type="ORF">L201_003639</name>
</gene>
<evidence type="ECO:0000256" key="1">
    <source>
        <dbReference type="SAM" id="MobiDB-lite"/>
    </source>
</evidence>